<dbReference type="InterPro" id="IPR000994">
    <property type="entry name" value="Pept_M24"/>
</dbReference>
<feature type="compositionally biased region" description="Basic and acidic residues" evidence="15">
    <location>
        <begin position="1000"/>
        <end position="1009"/>
    </location>
</feature>
<evidence type="ECO:0000313" key="17">
    <source>
        <dbReference type="EMBL" id="KAF1954839.1"/>
    </source>
</evidence>
<dbReference type="PANTHER" id="PTHR43226:SF3">
    <property type="entry name" value="XAA-PRO AMINOPEPTIDASE AN0832-RELATED"/>
    <property type="match status" value="1"/>
</dbReference>
<keyword evidence="10" id="KW-0482">Metalloprotease</keyword>
<dbReference type="EC" id="3.4.11.9" evidence="5"/>
<evidence type="ECO:0000313" key="18">
    <source>
        <dbReference type="Proteomes" id="UP000800035"/>
    </source>
</evidence>
<dbReference type="GO" id="GO:0006508">
    <property type="term" value="P:proteolysis"/>
    <property type="evidence" value="ECO:0007669"/>
    <property type="project" value="UniProtKB-KW"/>
</dbReference>
<feature type="region of interest" description="Disordered" evidence="15">
    <location>
        <begin position="731"/>
        <end position="809"/>
    </location>
</feature>
<dbReference type="SUPFAM" id="SSF55920">
    <property type="entry name" value="Creatinase/aminopeptidase"/>
    <property type="match status" value="1"/>
</dbReference>
<evidence type="ECO:0000256" key="3">
    <source>
        <dbReference type="ARBA" id="ARBA00002443"/>
    </source>
</evidence>
<keyword evidence="8 14" id="KW-0479">Metal-binding</keyword>
<dbReference type="GO" id="GO:0070006">
    <property type="term" value="F:metalloaminopeptidase activity"/>
    <property type="evidence" value="ECO:0007669"/>
    <property type="project" value="InterPro"/>
</dbReference>
<dbReference type="Gene3D" id="3.40.350.10">
    <property type="entry name" value="Creatinase/prolidase N-terminal domain"/>
    <property type="match status" value="1"/>
</dbReference>
<keyword evidence="18" id="KW-1185">Reference proteome</keyword>
<dbReference type="InterPro" id="IPR036005">
    <property type="entry name" value="Creatinase/aminopeptidase-like"/>
</dbReference>
<dbReference type="PANTHER" id="PTHR43226">
    <property type="entry name" value="XAA-PRO AMINOPEPTIDASE 3"/>
    <property type="match status" value="1"/>
</dbReference>
<organism evidence="17 18">
    <name type="scientific">Byssothecium circinans</name>
    <dbReference type="NCBI Taxonomy" id="147558"/>
    <lineage>
        <taxon>Eukaryota</taxon>
        <taxon>Fungi</taxon>
        <taxon>Dikarya</taxon>
        <taxon>Ascomycota</taxon>
        <taxon>Pezizomycotina</taxon>
        <taxon>Dothideomycetes</taxon>
        <taxon>Pleosporomycetidae</taxon>
        <taxon>Pleosporales</taxon>
        <taxon>Massarineae</taxon>
        <taxon>Massarinaceae</taxon>
        <taxon>Byssothecium</taxon>
    </lineage>
</organism>
<keyword evidence="11" id="KW-0464">Manganese</keyword>
<comment type="catalytic activity">
    <reaction evidence="1">
        <text>Release of any N-terminal amino acid, including proline, that is linked to proline, even from a dipeptide or tripeptide.</text>
        <dbReference type="EC" id="3.4.11.9"/>
    </reaction>
</comment>
<gene>
    <name evidence="17" type="ORF">CC80DRAFT_536633</name>
</gene>
<feature type="compositionally biased region" description="Polar residues" evidence="15">
    <location>
        <begin position="798"/>
        <end position="809"/>
    </location>
</feature>
<dbReference type="Pfam" id="PF00557">
    <property type="entry name" value="Peptidase_M24"/>
    <property type="match status" value="1"/>
</dbReference>
<dbReference type="GO" id="GO:0030145">
    <property type="term" value="F:manganese ion binding"/>
    <property type="evidence" value="ECO:0007669"/>
    <property type="project" value="InterPro"/>
</dbReference>
<dbReference type="InterPro" id="IPR029149">
    <property type="entry name" value="Creatin/AminoP/Spt16_N"/>
</dbReference>
<reference evidence="17" key="1">
    <citation type="journal article" date="2020" name="Stud. Mycol.">
        <title>101 Dothideomycetes genomes: a test case for predicting lifestyles and emergence of pathogens.</title>
        <authorList>
            <person name="Haridas S."/>
            <person name="Albert R."/>
            <person name="Binder M."/>
            <person name="Bloem J."/>
            <person name="Labutti K."/>
            <person name="Salamov A."/>
            <person name="Andreopoulos B."/>
            <person name="Baker S."/>
            <person name="Barry K."/>
            <person name="Bills G."/>
            <person name="Bluhm B."/>
            <person name="Cannon C."/>
            <person name="Castanera R."/>
            <person name="Culley D."/>
            <person name="Daum C."/>
            <person name="Ezra D."/>
            <person name="Gonzalez J."/>
            <person name="Henrissat B."/>
            <person name="Kuo A."/>
            <person name="Liang C."/>
            <person name="Lipzen A."/>
            <person name="Lutzoni F."/>
            <person name="Magnuson J."/>
            <person name="Mondo S."/>
            <person name="Nolan M."/>
            <person name="Ohm R."/>
            <person name="Pangilinan J."/>
            <person name="Park H.-J."/>
            <person name="Ramirez L."/>
            <person name="Alfaro M."/>
            <person name="Sun H."/>
            <person name="Tritt A."/>
            <person name="Yoshinaga Y."/>
            <person name="Zwiers L.-H."/>
            <person name="Turgeon B."/>
            <person name="Goodwin S."/>
            <person name="Spatafora J."/>
            <person name="Crous P."/>
            <person name="Grigoriev I."/>
        </authorList>
    </citation>
    <scope>NUCLEOTIDE SEQUENCE</scope>
    <source>
        <strain evidence="17">CBS 675.92</strain>
    </source>
</reference>
<sequence>MPPPDATQLAARLQGLRREEYWVHVEANSPLEKYPAKHHARRVRDRLDVAQGLIYLPGAPARNNEDSDMPAPFRQRRYFYYLSGCNEANCHLTYDIQHDILALFIPRINPGRVFWNGRGSTPAEAMDKYDIDEVHYVDELQRELLEWQFRYTGDFYVLHEDQLPRKPSRYINLDTTSLQPAMDLTRMIKDEHEIKLIRKANDISSDAHKQVLANITKFKNEAQVEGLFMDVCISQQAKHQAYDPIAASGPNAGTLHYDANNEDFGNRQLMCLDAGCEFENYASDITRTFPLSGSWPSSESQNIYKLVQRMQEACIERLAPGVRYLDLHILAHQIAIDGLLQLGILYRGTKEEIYKAGTSRAFFPHGLGHHVGLEVHDVGQKDLMSLYEKNPKFEKAPSLYPEDFHLPVYDNEMCRAPTSPESPHLEEGMVVTVEPGIYFSAYALNHFYLHSPIHSKYINVQVVQKYLPVGGVRIEDDILITSKGYENLTTAPKGEEMLRIIQNQTGKPPVAVVHEKSETLRSPKVVDEEPLMLAPGISKRMSEPKFKPVSRASTMPVTRSVNRKSSDFEPFQGPSLFSGFKQPTPIEGMGNNATKASIETANHRIPIKALCGVLSNEPMHIYDAQHMLKNGSFIANGSWNGPSCRNCRGIFLDLLGSQLRGGVSPWEKHDKMPKSRTGASEGGKVEEMRQIRPRASCHLDLFRPISQPYKLPEGRDPFAFGTQRGLEQEIRSKASVVPAQTAQRRSVTFDSYITDERRQVPPVQKHPPPSTNPWHHTIPPQHRPKPQDVHPQAYEPASYNQHTSTQRGLSATFDRERDLWFQPLNQRPTQPPPTSRRLTSHPSMPILRPSDPIQPQPYRRSPQSTYSHPTLYSASGFQPLNSAPAYHPRTHQTHAPPNHIIPGSPRPQSIPRIPSFPTPSAGPARPTSLASTARSAVSRNPWSDAATAVSTALPTYEEHMRALRDQKMDELRRAMEMVWRVKEDVERGFGEALGAGGGGSRREREGGAM</sequence>
<evidence type="ECO:0000256" key="14">
    <source>
        <dbReference type="RuleBase" id="RU000590"/>
    </source>
</evidence>
<evidence type="ECO:0000256" key="7">
    <source>
        <dbReference type="ARBA" id="ARBA00022670"/>
    </source>
</evidence>
<dbReference type="OrthoDB" id="10261878at2759"/>
<evidence type="ECO:0000256" key="4">
    <source>
        <dbReference type="ARBA" id="ARBA00008766"/>
    </source>
</evidence>
<dbReference type="Proteomes" id="UP000800035">
    <property type="component" value="Unassembled WGS sequence"/>
</dbReference>
<evidence type="ECO:0000256" key="2">
    <source>
        <dbReference type="ARBA" id="ARBA00001936"/>
    </source>
</evidence>
<accession>A0A6A5TSX7</accession>
<dbReference type="InterPro" id="IPR007865">
    <property type="entry name" value="Aminopep_P_N"/>
</dbReference>
<evidence type="ECO:0000256" key="13">
    <source>
        <dbReference type="ARBA" id="ARBA00032413"/>
    </source>
</evidence>
<evidence type="ECO:0000256" key="15">
    <source>
        <dbReference type="SAM" id="MobiDB-lite"/>
    </source>
</evidence>
<comment type="similarity">
    <text evidence="4 14">Belongs to the peptidase M24B family.</text>
</comment>
<dbReference type="InterPro" id="IPR001131">
    <property type="entry name" value="Peptidase_M24B_aminopep-P_CS"/>
</dbReference>
<keyword evidence="9" id="KW-0378">Hydrolase</keyword>
<comment type="function">
    <text evidence="3">Catalyzes the removal of a penultimate prolyl residue from the N-termini of peptides.</text>
</comment>
<feature type="region of interest" description="Disordered" evidence="15">
    <location>
        <begin position="822"/>
        <end position="866"/>
    </location>
</feature>
<dbReference type="CDD" id="cd01087">
    <property type="entry name" value="Prolidase"/>
    <property type="match status" value="1"/>
</dbReference>
<dbReference type="SUPFAM" id="SSF53092">
    <property type="entry name" value="Creatinase/prolidase N-terminal domain"/>
    <property type="match status" value="1"/>
</dbReference>
<dbReference type="PROSITE" id="PS00491">
    <property type="entry name" value="PROLINE_PEPTIDASE"/>
    <property type="match status" value="1"/>
</dbReference>
<comment type="cofactor">
    <cofactor evidence="2">
        <name>Mn(2+)</name>
        <dbReference type="ChEBI" id="CHEBI:29035"/>
    </cofactor>
</comment>
<feature type="region of interest" description="Disordered" evidence="15">
    <location>
        <begin position="544"/>
        <end position="574"/>
    </location>
</feature>
<name>A0A6A5TSX7_9PLEO</name>
<feature type="region of interest" description="Disordered" evidence="15">
    <location>
        <begin position="664"/>
        <end position="687"/>
    </location>
</feature>
<evidence type="ECO:0000256" key="1">
    <source>
        <dbReference type="ARBA" id="ARBA00001424"/>
    </source>
</evidence>
<dbReference type="EMBL" id="ML976997">
    <property type="protein sequence ID" value="KAF1954839.1"/>
    <property type="molecule type" value="Genomic_DNA"/>
</dbReference>
<dbReference type="SMART" id="SM01011">
    <property type="entry name" value="AMP_N"/>
    <property type="match status" value="1"/>
</dbReference>
<protein>
    <recommendedName>
        <fullName evidence="5">Xaa-Pro aminopeptidase</fullName>
        <ecNumber evidence="5">3.4.11.9</ecNumber>
    </recommendedName>
    <alternativeName>
        <fullName evidence="12">Aminoacylproline aminopeptidase</fullName>
    </alternativeName>
    <alternativeName>
        <fullName evidence="13">Prolidase</fullName>
    </alternativeName>
</protein>
<evidence type="ECO:0000256" key="9">
    <source>
        <dbReference type="ARBA" id="ARBA00022801"/>
    </source>
</evidence>
<proteinExistence type="inferred from homology"/>
<dbReference type="AlphaFoldDB" id="A0A6A5TSX7"/>
<dbReference type="InterPro" id="IPR052433">
    <property type="entry name" value="X-Pro_dipept-like"/>
</dbReference>
<evidence type="ECO:0000256" key="10">
    <source>
        <dbReference type="ARBA" id="ARBA00023049"/>
    </source>
</evidence>
<evidence type="ECO:0000256" key="12">
    <source>
        <dbReference type="ARBA" id="ARBA00030849"/>
    </source>
</evidence>
<evidence type="ECO:0000256" key="8">
    <source>
        <dbReference type="ARBA" id="ARBA00022723"/>
    </source>
</evidence>
<dbReference type="Pfam" id="PF05195">
    <property type="entry name" value="AMP_N"/>
    <property type="match status" value="1"/>
</dbReference>
<keyword evidence="7" id="KW-0645">Protease</keyword>
<evidence type="ECO:0000256" key="11">
    <source>
        <dbReference type="ARBA" id="ARBA00023211"/>
    </source>
</evidence>
<evidence type="ECO:0000256" key="6">
    <source>
        <dbReference type="ARBA" id="ARBA00022438"/>
    </source>
</evidence>
<evidence type="ECO:0000259" key="16">
    <source>
        <dbReference type="SMART" id="SM01011"/>
    </source>
</evidence>
<keyword evidence="6" id="KW-0031">Aminopeptidase</keyword>
<feature type="region of interest" description="Disordered" evidence="15">
    <location>
        <begin position="990"/>
        <end position="1009"/>
    </location>
</feature>
<feature type="compositionally biased region" description="Polar residues" evidence="15">
    <location>
        <begin position="738"/>
        <end position="751"/>
    </location>
</feature>
<evidence type="ECO:0000256" key="5">
    <source>
        <dbReference type="ARBA" id="ARBA00012574"/>
    </source>
</evidence>
<feature type="compositionally biased region" description="Polar residues" evidence="15">
    <location>
        <begin position="551"/>
        <end position="560"/>
    </location>
</feature>
<feature type="domain" description="Aminopeptidase P N-terminal" evidence="16">
    <location>
        <begin position="34"/>
        <end position="164"/>
    </location>
</feature>
<dbReference type="Gene3D" id="3.90.230.10">
    <property type="entry name" value="Creatinase/methionine aminopeptidase superfamily"/>
    <property type="match status" value="1"/>
</dbReference>